<name>D2HXP2_AILME</name>
<proteinExistence type="predicted"/>
<sequence>QGWLTFRDVAVEFSQEEWECLDPAQRALYRDVMVENYRNLVSLAISSKCMIKELPPKENSNTGEVLQTVILERHKSCDTKDYACGAIQKNIHDFEYQWGDVERNHKGVLVTLNRSLTGGRDQCGRRDEGNKPIENRFGLSFQSHLAGVQILQTKRKIYECHQVETSVNDGASVSLHPRILPSVQTNISNEHGNAFLHSSL</sequence>
<evidence type="ECO:0000259" key="1">
    <source>
        <dbReference type="PROSITE" id="PS50805"/>
    </source>
</evidence>
<dbReference type="CDD" id="cd07765">
    <property type="entry name" value="KRAB_A-box"/>
    <property type="match status" value="1"/>
</dbReference>
<feature type="domain" description="KRAB" evidence="1">
    <location>
        <begin position="4"/>
        <end position="81"/>
    </location>
</feature>
<dbReference type="SUPFAM" id="SSF109640">
    <property type="entry name" value="KRAB domain (Kruppel-associated box)"/>
    <property type="match status" value="1"/>
</dbReference>
<dbReference type="PANTHER" id="PTHR23232">
    <property type="entry name" value="KRAB DOMAIN C2H2 ZINC FINGER"/>
    <property type="match status" value="1"/>
</dbReference>
<dbReference type="SMART" id="SM00349">
    <property type="entry name" value="KRAB"/>
    <property type="match status" value="1"/>
</dbReference>
<dbReference type="HOGENOM" id="CLU_002678_69_3_1"/>
<dbReference type="AlphaFoldDB" id="D2HXP2"/>
<dbReference type="InterPro" id="IPR050169">
    <property type="entry name" value="Krueppel_C2H2_ZnF"/>
</dbReference>
<dbReference type="EMBL" id="GL193637">
    <property type="protein sequence ID" value="EFB14804.1"/>
    <property type="molecule type" value="Genomic_DNA"/>
</dbReference>
<feature type="non-terminal residue" evidence="2">
    <location>
        <position position="200"/>
    </location>
</feature>
<dbReference type="Gene3D" id="6.10.140.140">
    <property type="match status" value="1"/>
</dbReference>
<dbReference type="PROSITE" id="PS50805">
    <property type="entry name" value="KRAB"/>
    <property type="match status" value="1"/>
</dbReference>
<organism evidence="2">
    <name type="scientific">Ailuropoda melanoleuca</name>
    <name type="common">Giant panda</name>
    <dbReference type="NCBI Taxonomy" id="9646"/>
    <lineage>
        <taxon>Eukaryota</taxon>
        <taxon>Metazoa</taxon>
        <taxon>Chordata</taxon>
        <taxon>Craniata</taxon>
        <taxon>Vertebrata</taxon>
        <taxon>Euteleostomi</taxon>
        <taxon>Mammalia</taxon>
        <taxon>Eutheria</taxon>
        <taxon>Laurasiatheria</taxon>
        <taxon>Carnivora</taxon>
        <taxon>Caniformia</taxon>
        <taxon>Ursidae</taxon>
        <taxon>Ailuropoda</taxon>
    </lineage>
</organism>
<accession>D2HXP2</accession>
<reference evidence="2" key="1">
    <citation type="journal article" date="2010" name="Nature">
        <title>The sequence and de novo assembly of the giant panda genome.</title>
        <authorList>
            <person name="Li R."/>
            <person name="Fan W."/>
            <person name="Tian G."/>
            <person name="Zhu H."/>
            <person name="He L."/>
            <person name="Cai J."/>
            <person name="Huang Q."/>
            <person name="Cai Q."/>
            <person name="Li B."/>
            <person name="Bai Y."/>
            <person name="Zhang Z."/>
            <person name="Zhang Y."/>
            <person name="Wang W."/>
            <person name="Li J."/>
            <person name="Wei F."/>
            <person name="Li H."/>
            <person name="Jian M."/>
            <person name="Li J."/>
            <person name="Zhang Z."/>
            <person name="Nielsen R."/>
            <person name="Li D."/>
            <person name="Gu W."/>
            <person name="Yang Z."/>
            <person name="Xuan Z."/>
            <person name="Ryder O.A."/>
            <person name="Leung F.C."/>
            <person name="Zhou Y."/>
            <person name="Cao J."/>
            <person name="Sun X."/>
            <person name="Fu Y."/>
            <person name="Fang X."/>
            <person name="Guo X."/>
            <person name="Wang B."/>
            <person name="Hou R."/>
            <person name="Shen F."/>
            <person name="Mu B."/>
            <person name="Ni P."/>
            <person name="Lin R."/>
            <person name="Qian W."/>
            <person name="Wang G."/>
            <person name="Yu C."/>
            <person name="Nie W."/>
            <person name="Wang J."/>
            <person name="Wu Z."/>
            <person name="Liang H."/>
            <person name="Min J."/>
            <person name="Wu Q."/>
            <person name="Cheng S."/>
            <person name="Ruan J."/>
            <person name="Wang M."/>
            <person name="Shi Z."/>
            <person name="Wen M."/>
            <person name="Liu B."/>
            <person name="Ren X."/>
            <person name="Zheng H."/>
            <person name="Dong D."/>
            <person name="Cook K."/>
            <person name="Shan G."/>
            <person name="Zhang H."/>
            <person name="Kosiol C."/>
            <person name="Xie X."/>
            <person name="Lu Z."/>
            <person name="Zheng H."/>
            <person name="Li Y."/>
            <person name="Steiner C.C."/>
            <person name="Lam T.T."/>
            <person name="Lin S."/>
            <person name="Zhang Q."/>
            <person name="Li G."/>
            <person name="Tian J."/>
            <person name="Gong T."/>
            <person name="Liu H."/>
            <person name="Zhang D."/>
            <person name="Fang L."/>
            <person name="Ye C."/>
            <person name="Zhang J."/>
            <person name="Hu W."/>
            <person name="Xu A."/>
            <person name="Ren Y."/>
            <person name="Zhang G."/>
            <person name="Bruford M.W."/>
            <person name="Li Q."/>
            <person name="Ma L."/>
            <person name="Guo Y."/>
            <person name="An N."/>
            <person name="Hu Y."/>
            <person name="Zheng Y."/>
            <person name="Shi Y."/>
            <person name="Li Z."/>
            <person name="Liu Q."/>
            <person name="Chen Y."/>
            <person name="Zhao J."/>
            <person name="Qu N."/>
            <person name="Zhao S."/>
            <person name="Tian F."/>
            <person name="Wang X."/>
            <person name="Wang H."/>
            <person name="Xu L."/>
            <person name="Liu X."/>
            <person name="Vinar T."/>
            <person name="Wang Y."/>
            <person name="Lam T.W."/>
            <person name="Yiu S.M."/>
            <person name="Liu S."/>
            <person name="Zhang H."/>
            <person name="Li D."/>
            <person name="Huang Y."/>
            <person name="Wang X."/>
            <person name="Yang G."/>
            <person name="Jiang Z."/>
            <person name="Wang J."/>
            <person name="Qin N."/>
            <person name="Li L."/>
            <person name="Li J."/>
            <person name="Bolund L."/>
            <person name="Kristiansen K."/>
            <person name="Wong G.K."/>
            <person name="Olson M."/>
            <person name="Zhang X."/>
            <person name="Li S."/>
            <person name="Yang H."/>
            <person name="Wang J."/>
            <person name="Wang J."/>
        </authorList>
    </citation>
    <scope>NUCLEOTIDE SEQUENCE [LARGE SCALE GENOMIC DNA]</scope>
</reference>
<protein>
    <recommendedName>
        <fullName evidence="1">KRAB domain-containing protein</fullName>
    </recommendedName>
</protein>
<gene>
    <name evidence="2" type="ORF">PANDA_017424</name>
</gene>
<dbReference type="InterPro" id="IPR036051">
    <property type="entry name" value="KRAB_dom_sf"/>
</dbReference>
<dbReference type="InParanoid" id="D2HXP2"/>
<dbReference type="PANTHER" id="PTHR23232:SF158">
    <property type="entry name" value="KRAB DOMAIN-CONTAINING PROTEIN 5"/>
    <property type="match status" value="1"/>
</dbReference>
<dbReference type="GO" id="GO:0006355">
    <property type="term" value="P:regulation of DNA-templated transcription"/>
    <property type="evidence" value="ECO:0007669"/>
    <property type="project" value="InterPro"/>
</dbReference>
<dbReference type="InterPro" id="IPR001909">
    <property type="entry name" value="KRAB"/>
</dbReference>
<feature type="non-terminal residue" evidence="2">
    <location>
        <position position="1"/>
    </location>
</feature>
<dbReference type="Pfam" id="PF01352">
    <property type="entry name" value="KRAB"/>
    <property type="match status" value="1"/>
</dbReference>
<evidence type="ECO:0000313" key="2">
    <source>
        <dbReference type="EMBL" id="EFB14804.1"/>
    </source>
</evidence>